<dbReference type="Proteomes" id="UP000193427">
    <property type="component" value="Chromosome"/>
</dbReference>
<dbReference type="PROSITE" id="PS51257">
    <property type="entry name" value="PROKAR_LIPOPROTEIN"/>
    <property type="match status" value="1"/>
</dbReference>
<gene>
    <name evidence="1" type="ORF">A4W93_08240</name>
</gene>
<dbReference type="KEGG" id="rgu:A4W93_08240"/>
<evidence type="ECO:0000313" key="1">
    <source>
        <dbReference type="EMBL" id="ARN19901.1"/>
    </source>
</evidence>
<dbReference type="EMBL" id="CP015118">
    <property type="protein sequence ID" value="ARN19901.1"/>
    <property type="molecule type" value="Genomic_DNA"/>
</dbReference>
<dbReference type="AlphaFoldDB" id="A0A1W6L6D9"/>
<accession>A0A1W6L6D9</accession>
<organism evidence="1 2">
    <name type="scientific">Piscinibacter gummiphilus</name>
    <dbReference type="NCBI Taxonomy" id="946333"/>
    <lineage>
        <taxon>Bacteria</taxon>
        <taxon>Pseudomonadati</taxon>
        <taxon>Pseudomonadota</taxon>
        <taxon>Betaproteobacteria</taxon>
        <taxon>Burkholderiales</taxon>
        <taxon>Sphaerotilaceae</taxon>
        <taxon>Piscinibacter</taxon>
    </lineage>
</organism>
<sequence length="108" mass="11234">MRITSTAATTLIVTLLAACGTQAPTRPSTPKAEHEVVDATPEQVANCKYLDDVSSVSGAGTFAGAARAGARREVVNKAAALGATHLVWLESSQVLDSTTTRGRAYRCD</sequence>
<evidence type="ECO:0000313" key="2">
    <source>
        <dbReference type="Proteomes" id="UP000193427"/>
    </source>
</evidence>
<protein>
    <submittedName>
        <fullName evidence="1">Uncharacterized protein</fullName>
    </submittedName>
</protein>
<dbReference type="RefSeq" id="WP_085750172.1">
    <property type="nucleotide sequence ID" value="NZ_BSPR01000008.1"/>
</dbReference>
<proteinExistence type="predicted"/>
<reference evidence="1 2" key="1">
    <citation type="submission" date="2016-04" db="EMBL/GenBank/DDBJ databases">
        <title>Complete genome sequence of natural rubber-degrading, novel Gram-negative bacterium, Rhizobacter gummiphilus strain NS21.</title>
        <authorList>
            <person name="Tabata M."/>
            <person name="Kasai D."/>
            <person name="Fukuda M."/>
        </authorList>
    </citation>
    <scope>NUCLEOTIDE SEQUENCE [LARGE SCALE GENOMIC DNA]</scope>
    <source>
        <strain evidence="1 2">NS21</strain>
    </source>
</reference>
<name>A0A1W6L6D9_9BURK</name>
<keyword evidence="2" id="KW-1185">Reference proteome</keyword>